<dbReference type="InterPro" id="IPR036249">
    <property type="entry name" value="Thioredoxin-like_sf"/>
</dbReference>
<dbReference type="GO" id="GO:0016491">
    <property type="term" value="F:oxidoreductase activity"/>
    <property type="evidence" value="ECO:0007669"/>
    <property type="project" value="InterPro"/>
</dbReference>
<accession>A0A7G6X9F9</accession>
<gene>
    <name evidence="2" type="ORF">F1D05_10655</name>
</gene>
<dbReference type="EMBL" id="CP043661">
    <property type="protein sequence ID" value="QNE22874.1"/>
    <property type="molecule type" value="Genomic_DNA"/>
</dbReference>
<evidence type="ECO:0000313" key="2">
    <source>
        <dbReference type="EMBL" id="QNE22874.1"/>
    </source>
</evidence>
<dbReference type="Proteomes" id="UP000515563">
    <property type="component" value="Chromosome"/>
</dbReference>
<feature type="domain" description="Alkyl hydroperoxide reductase subunit C/ Thiol specific antioxidant" evidence="1">
    <location>
        <begin position="6"/>
        <end position="154"/>
    </location>
</feature>
<evidence type="ECO:0000259" key="1">
    <source>
        <dbReference type="Pfam" id="PF00578"/>
    </source>
</evidence>
<dbReference type="AlphaFoldDB" id="A0A7G6X9F9"/>
<dbReference type="Gene3D" id="3.40.30.10">
    <property type="entry name" value="Glutaredoxin"/>
    <property type="match status" value="1"/>
</dbReference>
<organism evidence="2 3">
    <name type="scientific">Kribbella qitaiheensis</name>
    <dbReference type="NCBI Taxonomy" id="1544730"/>
    <lineage>
        <taxon>Bacteria</taxon>
        <taxon>Bacillati</taxon>
        <taxon>Actinomycetota</taxon>
        <taxon>Actinomycetes</taxon>
        <taxon>Propionibacteriales</taxon>
        <taxon>Kribbellaceae</taxon>
        <taxon>Kribbella</taxon>
    </lineage>
</organism>
<proteinExistence type="predicted"/>
<dbReference type="Pfam" id="PF00578">
    <property type="entry name" value="AhpC-TSA"/>
    <property type="match status" value="1"/>
</dbReference>
<reference evidence="3" key="1">
    <citation type="submission" date="2019-09" db="EMBL/GenBank/DDBJ databases">
        <title>Antimicrobial potential of Antarctic Bacteria.</title>
        <authorList>
            <person name="Benaud N."/>
            <person name="Edwards R.J."/>
            <person name="Ferrari B.C."/>
        </authorList>
    </citation>
    <scope>NUCLEOTIDE SEQUENCE [LARGE SCALE GENOMIC DNA]</scope>
    <source>
        <strain evidence="3">SPB151</strain>
    </source>
</reference>
<sequence length="181" mass="20057">MRQLAVGDLVTARSLTPLQGEMTRLPDPAGLVHLQFRRYAGCPICNLHLRQTTQRHAEIAESGVTQIVVFHSTETALRRYGADRFPFAVIADPTKNLYAEFKVEASPHALLHPRAWLAYGRSVTAARSLKGTADRGEQHLGLPADFLIGSTGLVLARKYGRHAADQWSVDELLDLTREHPV</sequence>
<keyword evidence="3" id="KW-1185">Reference proteome</keyword>
<dbReference type="SUPFAM" id="SSF52833">
    <property type="entry name" value="Thioredoxin-like"/>
    <property type="match status" value="1"/>
</dbReference>
<dbReference type="GO" id="GO:0016209">
    <property type="term" value="F:antioxidant activity"/>
    <property type="evidence" value="ECO:0007669"/>
    <property type="project" value="InterPro"/>
</dbReference>
<protein>
    <submittedName>
        <fullName evidence="2">Redoxin domain-containing protein</fullName>
    </submittedName>
</protein>
<evidence type="ECO:0000313" key="3">
    <source>
        <dbReference type="Proteomes" id="UP000515563"/>
    </source>
</evidence>
<dbReference type="InterPro" id="IPR000866">
    <property type="entry name" value="AhpC/TSA"/>
</dbReference>
<reference evidence="2 3" key="2">
    <citation type="journal article" date="2020" name="Microbiol. Resour. Announc.">
        <title>Antarctic desert soil bacteria exhibit high novel natural product potential, evaluated through long-read genome sequencing and comparative genomics.</title>
        <authorList>
            <person name="Benaud N."/>
            <person name="Edwards R.J."/>
            <person name="Amos T.G."/>
            <person name="D'Agostino P.M."/>
            <person name="Gutierrez-Chavez C."/>
            <person name="Montgomery K."/>
            <person name="Nicetic I."/>
            <person name="Ferrari B.C."/>
        </authorList>
    </citation>
    <scope>NUCLEOTIDE SEQUENCE [LARGE SCALE GENOMIC DNA]</scope>
    <source>
        <strain evidence="2 3">SPB151</strain>
    </source>
</reference>
<name>A0A7G6X9F9_9ACTN</name>
<dbReference type="KEGG" id="kqi:F1D05_10655"/>